<dbReference type="AlphaFoldDB" id="A0AAD2D152"/>
<evidence type="ECO:0000313" key="3">
    <source>
        <dbReference type="Proteomes" id="UP001295684"/>
    </source>
</evidence>
<dbReference type="Proteomes" id="UP001295684">
    <property type="component" value="Unassembled WGS sequence"/>
</dbReference>
<feature type="compositionally biased region" description="Basic and acidic residues" evidence="1">
    <location>
        <begin position="398"/>
        <end position="413"/>
    </location>
</feature>
<feature type="compositionally biased region" description="Basic and acidic residues" evidence="1">
    <location>
        <begin position="482"/>
        <end position="497"/>
    </location>
</feature>
<protein>
    <submittedName>
        <fullName evidence="2">Uncharacterized protein</fullName>
    </submittedName>
</protein>
<reference evidence="2" key="1">
    <citation type="submission" date="2023-07" db="EMBL/GenBank/DDBJ databases">
        <authorList>
            <consortium name="AG Swart"/>
            <person name="Singh M."/>
            <person name="Singh A."/>
            <person name="Seah K."/>
            <person name="Emmerich C."/>
        </authorList>
    </citation>
    <scope>NUCLEOTIDE SEQUENCE</scope>
    <source>
        <strain evidence="2">DP1</strain>
    </source>
</reference>
<comment type="caution">
    <text evidence="2">The sequence shown here is derived from an EMBL/GenBank/DDBJ whole genome shotgun (WGS) entry which is preliminary data.</text>
</comment>
<evidence type="ECO:0000256" key="1">
    <source>
        <dbReference type="SAM" id="MobiDB-lite"/>
    </source>
</evidence>
<dbReference type="EMBL" id="CAMPGE010018645">
    <property type="protein sequence ID" value="CAI2377044.1"/>
    <property type="molecule type" value="Genomic_DNA"/>
</dbReference>
<organism evidence="2 3">
    <name type="scientific">Euplotes crassus</name>
    <dbReference type="NCBI Taxonomy" id="5936"/>
    <lineage>
        <taxon>Eukaryota</taxon>
        <taxon>Sar</taxon>
        <taxon>Alveolata</taxon>
        <taxon>Ciliophora</taxon>
        <taxon>Intramacronucleata</taxon>
        <taxon>Spirotrichea</taxon>
        <taxon>Hypotrichia</taxon>
        <taxon>Euplotida</taxon>
        <taxon>Euplotidae</taxon>
        <taxon>Moneuplotes</taxon>
    </lineage>
</organism>
<feature type="region of interest" description="Disordered" evidence="1">
    <location>
        <begin position="470"/>
        <end position="537"/>
    </location>
</feature>
<feature type="region of interest" description="Disordered" evidence="1">
    <location>
        <begin position="394"/>
        <end position="413"/>
    </location>
</feature>
<keyword evidence="3" id="KW-1185">Reference proteome</keyword>
<name>A0AAD2D152_EUPCR</name>
<accession>A0AAD2D152</accession>
<proteinExistence type="predicted"/>
<sequence length="537" mass="61517">MEFHRQHPTRKNCCAFNHNKRRVMPKRRGIMIQKNAKPKPKIKVEKQNLSNILSQGASKNKQEMEALLSTHGGGFKTDFGLRGTIDFGEETKNDGWNRLFGYINGTIKDERIDDAIEQRRLFKDQKHFPKKKLEPINPKIPTSPESLTDITKVFLDKMKQQKKTKKTKKIKQIKLVKNFKQKKKVTRNRPDFVTPPPKLNNTLNIQYCEEPETNYKHKRNLNNLKESISKLSTDFNNDRMMFQSMIKSTTKKRNPQFFNQQYFKSIDAAANNEEMLPSIHASSNVKRFPVKSPVMESIRASRNLGAKNFMSAQRVDSPSKYSSDDDVSQVSKVSNMRKSYIRARKNKLNTSTLNKGTFFVHKREKSAKPAEKHQSVIRASTFLNNSVIFSSINKNPKKKESEARKSKNVFSDRRTSKSFVEKVGFNNHLAVNNLQQSYIMNPCIESKEGSEDFGDFGDVMEHDIITSQNFSGRQKRGVSLKSDGKAYSKQNTDENKRRCTTKAGTNDGGPGERGVLTTSPEDHLSDNYCISPDHSNS</sequence>
<evidence type="ECO:0000313" key="2">
    <source>
        <dbReference type="EMBL" id="CAI2377044.1"/>
    </source>
</evidence>
<gene>
    <name evidence="2" type="ORF">ECRASSUSDP1_LOCUS18425</name>
</gene>